<dbReference type="RefSeq" id="WP_120048781.1">
    <property type="nucleotide sequence ID" value="NZ_RAHX01000001.1"/>
</dbReference>
<dbReference type="Proteomes" id="UP000285232">
    <property type="component" value="Unassembled WGS sequence"/>
</dbReference>
<gene>
    <name evidence="1" type="ORF">D6201_10765</name>
</gene>
<evidence type="ECO:0000313" key="2">
    <source>
        <dbReference type="Proteomes" id="UP000285232"/>
    </source>
</evidence>
<dbReference type="OrthoDB" id="7605373at2"/>
<reference evidence="1 2" key="1">
    <citation type="journal article" date="2017" name="Int. J. Syst. Evol. Microbiol.">
        <title>Erythrobacter aquimixticola sp. nov., isolated from the junction between the ocean and a freshwater spring.</title>
        <authorList>
            <person name="Park S."/>
            <person name="Jung Y.T."/>
            <person name="Choi S.J."/>
            <person name="Yoon J.H."/>
        </authorList>
    </citation>
    <scope>NUCLEOTIDE SEQUENCE [LARGE SCALE GENOMIC DNA]</scope>
    <source>
        <strain evidence="1 2">JSSK-14</strain>
    </source>
</reference>
<name>A0A419RVG7_9SPHN</name>
<sequence length="162" mass="17007">MQFAQNAAMFNMAAEEMDAVIGFGPRSPTIHIPNAPVPPLYYNDQSVKVSGGNVGAINMGAARDIQVSLQTITKNGDVEVADKLADLTNAIMNAPETDDIVKNDLLEQIAVLSEQASASKDERKPGAIKAIFSAIKDGAAAISGVGGAWETVEPLLTNHFGL</sequence>
<dbReference type="AlphaFoldDB" id="A0A419RVG7"/>
<proteinExistence type="predicted"/>
<accession>A0A419RVG7</accession>
<comment type="caution">
    <text evidence="1">The sequence shown here is derived from an EMBL/GenBank/DDBJ whole genome shotgun (WGS) entry which is preliminary data.</text>
</comment>
<evidence type="ECO:0000313" key="1">
    <source>
        <dbReference type="EMBL" id="RJY09770.1"/>
    </source>
</evidence>
<dbReference type="EMBL" id="RAHX01000001">
    <property type="protein sequence ID" value="RJY09770.1"/>
    <property type="molecule type" value="Genomic_DNA"/>
</dbReference>
<protein>
    <submittedName>
        <fullName evidence="1">Uncharacterized protein</fullName>
    </submittedName>
</protein>
<keyword evidence="2" id="KW-1185">Reference proteome</keyword>
<organism evidence="1 2">
    <name type="scientific">Aurantiacibacter aquimixticola</name>
    <dbReference type="NCBI Taxonomy" id="1958945"/>
    <lineage>
        <taxon>Bacteria</taxon>
        <taxon>Pseudomonadati</taxon>
        <taxon>Pseudomonadota</taxon>
        <taxon>Alphaproteobacteria</taxon>
        <taxon>Sphingomonadales</taxon>
        <taxon>Erythrobacteraceae</taxon>
        <taxon>Aurantiacibacter</taxon>
    </lineage>
</organism>